<feature type="compositionally biased region" description="Gly residues" evidence="1">
    <location>
        <begin position="50"/>
        <end position="71"/>
    </location>
</feature>
<protein>
    <submittedName>
        <fullName evidence="2">Os12g0536000 protein</fullName>
    </submittedName>
</protein>
<accession>Q0IMV9</accession>
<gene>
    <name evidence="2" type="ordered locus">Os12g0536000</name>
</gene>
<dbReference type="Proteomes" id="UP000000763">
    <property type="component" value="Chromosome 12"/>
</dbReference>
<feature type="region of interest" description="Disordered" evidence="1">
    <location>
        <begin position="1"/>
        <end position="123"/>
    </location>
</feature>
<dbReference type="KEGG" id="dosa:Os12g0536000"/>
<feature type="non-terminal residue" evidence="2">
    <location>
        <position position="1"/>
    </location>
</feature>
<organism evidence="2 3">
    <name type="scientific">Oryza sativa subsp. japonica</name>
    <name type="common">Rice</name>
    <dbReference type="NCBI Taxonomy" id="39947"/>
    <lineage>
        <taxon>Eukaryota</taxon>
        <taxon>Viridiplantae</taxon>
        <taxon>Streptophyta</taxon>
        <taxon>Embryophyta</taxon>
        <taxon>Tracheophyta</taxon>
        <taxon>Spermatophyta</taxon>
        <taxon>Magnoliopsida</taxon>
        <taxon>Liliopsida</taxon>
        <taxon>Poales</taxon>
        <taxon>Poaceae</taxon>
        <taxon>BOP clade</taxon>
        <taxon>Oryzoideae</taxon>
        <taxon>Oryzeae</taxon>
        <taxon>Oryzinae</taxon>
        <taxon>Oryza</taxon>
        <taxon>Oryza sativa</taxon>
    </lineage>
</organism>
<sequence>PAAEAVERRGEGRGGKQSASGDGGEEEQGGVRAGGRDRGREHPVAPGADAAGGGGGAGAGRGGGGRGGGGSWTPSSRGSPAGATRRTSPSSGTTPACTTAAAARSSPWAPASPWPPATSPSSQTLLRWMKARGSLSAEGRIDTLRRKARYSVLHWMG</sequence>
<evidence type="ECO:0000256" key="1">
    <source>
        <dbReference type="SAM" id="MobiDB-lite"/>
    </source>
</evidence>
<dbReference type="EMBL" id="AP008218">
    <property type="protein sequence ID" value="BAF29956.1"/>
    <property type="molecule type" value="Genomic_DNA"/>
</dbReference>
<name>Q0IMV9_ORYSJ</name>
<reference evidence="3" key="2">
    <citation type="journal article" date="2008" name="Nucleic Acids Res.">
        <title>The rice annotation project database (RAP-DB): 2008 update.</title>
        <authorList>
            <consortium name="The rice annotation project (RAP)"/>
        </authorList>
    </citation>
    <scope>GENOME REANNOTATION</scope>
    <source>
        <strain evidence="3">cv. Nipponbare</strain>
    </source>
</reference>
<proteinExistence type="predicted"/>
<dbReference type="AlphaFoldDB" id="Q0IMV9"/>
<evidence type="ECO:0000313" key="3">
    <source>
        <dbReference type="Proteomes" id="UP000000763"/>
    </source>
</evidence>
<feature type="compositionally biased region" description="Low complexity" evidence="1">
    <location>
        <begin position="82"/>
        <end position="109"/>
    </location>
</feature>
<reference evidence="2 3" key="1">
    <citation type="journal article" date="2005" name="Nature">
        <title>The map-based sequence of the rice genome.</title>
        <authorList>
            <consortium name="International rice genome sequencing project (IRGSP)"/>
            <person name="Matsumoto T."/>
            <person name="Wu J."/>
            <person name="Kanamori H."/>
            <person name="Katayose Y."/>
            <person name="Fujisawa M."/>
            <person name="Namiki N."/>
            <person name="Mizuno H."/>
            <person name="Yamamoto K."/>
            <person name="Antonio B.A."/>
            <person name="Baba T."/>
            <person name="Sakata K."/>
            <person name="Nagamura Y."/>
            <person name="Aoki H."/>
            <person name="Arikawa K."/>
            <person name="Arita K."/>
            <person name="Bito T."/>
            <person name="Chiden Y."/>
            <person name="Fujitsuka N."/>
            <person name="Fukunaka R."/>
            <person name="Hamada M."/>
            <person name="Harada C."/>
            <person name="Hayashi A."/>
            <person name="Hijishita S."/>
            <person name="Honda M."/>
            <person name="Hosokawa S."/>
            <person name="Ichikawa Y."/>
            <person name="Idonuma A."/>
            <person name="Iijima M."/>
            <person name="Ikeda M."/>
            <person name="Ikeno M."/>
            <person name="Ito K."/>
            <person name="Ito S."/>
            <person name="Ito T."/>
            <person name="Ito Y."/>
            <person name="Ito Y."/>
            <person name="Iwabuchi A."/>
            <person name="Kamiya K."/>
            <person name="Karasawa W."/>
            <person name="Kurita K."/>
            <person name="Katagiri S."/>
            <person name="Kikuta A."/>
            <person name="Kobayashi H."/>
            <person name="Kobayashi N."/>
            <person name="Machita K."/>
            <person name="Maehara T."/>
            <person name="Masukawa M."/>
            <person name="Mizubayashi T."/>
            <person name="Mukai Y."/>
            <person name="Nagasaki H."/>
            <person name="Nagata Y."/>
            <person name="Naito S."/>
            <person name="Nakashima M."/>
            <person name="Nakama Y."/>
            <person name="Nakamichi Y."/>
            <person name="Nakamura M."/>
            <person name="Meguro A."/>
            <person name="Negishi M."/>
            <person name="Ohta I."/>
            <person name="Ohta T."/>
            <person name="Okamoto M."/>
            <person name="Ono N."/>
            <person name="Saji S."/>
            <person name="Sakaguchi M."/>
            <person name="Sakai K."/>
            <person name="Shibata M."/>
            <person name="Shimokawa T."/>
            <person name="Song J."/>
            <person name="Takazaki Y."/>
            <person name="Terasawa K."/>
            <person name="Tsugane M."/>
            <person name="Tsuji K."/>
            <person name="Ueda S."/>
            <person name="Waki K."/>
            <person name="Yamagata H."/>
            <person name="Yamamoto M."/>
            <person name="Yamamoto S."/>
            <person name="Yamane H."/>
            <person name="Yoshiki S."/>
            <person name="Yoshihara R."/>
            <person name="Yukawa K."/>
            <person name="Zhong H."/>
            <person name="Yano M."/>
            <person name="Yuan Q."/>
            <person name="Ouyang S."/>
            <person name="Liu J."/>
            <person name="Jones K.M."/>
            <person name="Gansberger K."/>
            <person name="Moffat K."/>
            <person name="Hill J."/>
            <person name="Bera J."/>
            <person name="Fadrosh D."/>
            <person name="Jin S."/>
            <person name="Johri S."/>
            <person name="Kim M."/>
            <person name="Overton L."/>
            <person name="Reardon M."/>
            <person name="Tsitrin T."/>
            <person name="Vuong H."/>
            <person name="Weaver B."/>
            <person name="Ciecko A."/>
            <person name="Tallon L."/>
            <person name="Jackson J."/>
            <person name="Pai G."/>
            <person name="Aken S.V."/>
            <person name="Utterback T."/>
            <person name="Reidmuller S."/>
            <person name="Feldblyum T."/>
            <person name="Hsiao J."/>
            <person name="Zismann V."/>
            <person name="Iobst S."/>
            <person name="de Vazeille A.R."/>
            <person name="Buell C.R."/>
            <person name="Ying K."/>
            <person name="Li Y."/>
            <person name="Lu T."/>
            <person name="Huang Y."/>
            <person name="Zhao Q."/>
            <person name="Feng Q."/>
            <person name="Zhang L."/>
            <person name="Zhu J."/>
            <person name="Weng Q."/>
            <person name="Mu J."/>
            <person name="Lu Y."/>
            <person name="Fan D."/>
            <person name="Liu Y."/>
            <person name="Guan J."/>
            <person name="Zhang Y."/>
            <person name="Yu S."/>
            <person name="Liu X."/>
            <person name="Zhang Y."/>
            <person name="Hong G."/>
            <person name="Han B."/>
            <person name="Choisne N."/>
            <person name="Demange N."/>
            <person name="Orjeda G."/>
            <person name="Samain S."/>
            <person name="Cattolico L."/>
            <person name="Pelletier E."/>
            <person name="Couloux A."/>
            <person name="Segurens B."/>
            <person name="Wincker P."/>
            <person name="D'Hont A."/>
            <person name="Scarpelli C."/>
            <person name="Weissenbach J."/>
            <person name="Salanoubat M."/>
            <person name="Quetier F."/>
            <person name="Yu Y."/>
            <person name="Kim H.R."/>
            <person name="Rambo T."/>
            <person name="Currie J."/>
            <person name="Collura K."/>
            <person name="Luo M."/>
            <person name="Yang T."/>
            <person name="Ammiraju J.S.S."/>
            <person name="Engler F."/>
            <person name="Soderlund C."/>
            <person name="Wing R.A."/>
            <person name="Palmer L.E."/>
            <person name="de la Bastide M."/>
            <person name="Spiegel L."/>
            <person name="Nascimento L."/>
            <person name="Zutavern T."/>
            <person name="O'Shaughnessy A."/>
            <person name="Dike S."/>
            <person name="Dedhia N."/>
            <person name="Preston R."/>
            <person name="Balija V."/>
            <person name="McCombie W.R."/>
            <person name="Chow T."/>
            <person name="Chen H."/>
            <person name="Chung M."/>
            <person name="Chen C."/>
            <person name="Shaw J."/>
            <person name="Wu H."/>
            <person name="Hsiao K."/>
            <person name="Chao Y."/>
            <person name="Chu M."/>
            <person name="Cheng C."/>
            <person name="Hour A."/>
            <person name="Lee P."/>
            <person name="Lin S."/>
            <person name="Lin Y."/>
            <person name="Liou J."/>
            <person name="Liu S."/>
            <person name="Hsing Y."/>
            <person name="Raghuvanshi S."/>
            <person name="Mohanty A."/>
            <person name="Bharti A.K."/>
            <person name="Gaur A."/>
            <person name="Gupta V."/>
            <person name="Kumar D."/>
            <person name="Ravi V."/>
            <person name="Vij S."/>
            <person name="Kapur A."/>
            <person name="Khurana P."/>
            <person name="Khurana P."/>
            <person name="Khurana J.P."/>
            <person name="Tyagi A.K."/>
            <person name="Gaikwad K."/>
            <person name="Singh A."/>
            <person name="Dalal V."/>
            <person name="Srivastava S."/>
            <person name="Dixit A."/>
            <person name="Pal A.K."/>
            <person name="Ghazi I.A."/>
            <person name="Yadav M."/>
            <person name="Pandit A."/>
            <person name="Bhargava A."/>
            <person name="Sureshbabu K."/>
            <person name="Batra K."/>
            <person name="Sharma T.R."/>
            <person name="Mohapatra T."/>
            <person name="Singh N.K."/>
            <person name="Messing J."/>
            <person name="Nelson A.B."/>
            <person name="Fuks G."/>
            <person name="Kavchok S."/>
            <person name="Keizer G."/>
            <person name="Linton E."/>
            <person name="Llaca V."/>
            <person name="Song R."/>
            <person name="Tanyolac B."/>
            <person name="Young S."/>
            <person name="Ho-Il K."/>
            <person name="Hahn J.H."/>
            <person name="Sangsakoo G."/>
            <person name="Vanavichit A."/>
            <person name="de Mattos Luiz.A.T."/>
            <person name="Zimmer P.D."/>
            <person name="Malone G."/>
            <person name="Dellagostin O."/>
            <person name="de Oliveira A.C."/>
            <person name="Bevan M."/>
            <person name="Bancroft I."/>
            <person name="Minx P."/>
            <person name="Cordum H."/>
            <person name="Wilson R."/>
            <person name="Cheng Z."/>
            <person name="Jin W."/>
            <person name="Jiang J."/>
            <person name="Leong S.A."/>
            <person name="Iwama H."/>
            <person name="Gojobori T."/>
            <person name="Itoh T."/>
            <person name="Niimura Y."/>
            <person name="Fujii Y."/>
            <person name="Habara T."/>
            <person name="Sakai H."/>
            <person name="Sato Y."/>
            <person name="Wilson G."/>
            <person name="Kumar K."/>
            <person name="McCouch S."/>
            <person name="Juretic N."/>
            <person name="Hoen D."/>
            <person name="Wright S."/>
            <person name="Bruskiewich R."/>
            <person name="Bureau T."/>
            <person name="Miyao A."/>
            <person name="Hirochika H."/>
            <person name="Nishikawa T."/>
            <person name="Kadowaki K."/>
            <person name="Sugiura M."/>
            <person name="Burr B."/>
            <person name="Sasaki T."/>
        </authorList>
    </citation>
    <scope>NUCLEOTIDE SEQUENCE [LARGE SCALE GENOMIC DNA]</scope>
    <source>
        <strain evidence="3">cv. Nipponbare</strain>
    </source>
</reference>
<feature type="compositionally biased region" description="Basic and acidic residues" evidence="1">
    <location>
        <begin position="34"/>
        <end position="43"/>
    </location>
</feature>
<evidence type="ECO:0000313" key="2">
    <source>
        <dbReference type="EMBL" id="BAF29956.1"/>
    </source>
</evidence>
<feature type="compositionally biased region" description="Basic and acidic residues" evidence="1">
    <location>
        <begin position="1"/>
        <end position="14"/>
    </location>
</feature>